<keyword evidence="2 6" id="KW-0472">Membrane</keyword>
<dbReference type="EMBL" id="FUEG01000001">
    <property type="protein sequence ID" value="SJK98108.1"/>
    <property type="molecule type" value="Genomic_DNA"/>
</dbReference>
<comment type="subcellular location">
    <subcellularLocation>
        <location evidence="1">Membrane</location>
    </subcellularLocation>
</comment>
<dbReference type="InterPro" id="IPR005629">
    <property type="entry name" value="Skn1/Kre6/Sbg1"/>
</dbReference>
<feature type="region of interest" description="Disordered" evidence="5">
    <location>
        <begin position="1"/>
        <end position="74"/>
    </location>
</feature>
<name>A0A284QNS5_ARMOS</name>
<dbReference type="Proteomes" id="UP000219338">
    <property type="component" value="Unassembled WGS sequence"/>
</dbReference>
<feature type="transmembrane region" description="Helical" evidence="6">
    <location>
        <begin position="967"/>
        <end position="995"/>
    </location>
</feature>
<organism evidence="7 8">
    <name type="scientific">Armillaria ostoyae</name>
    <name type="common">Armillaria root rot fungus</name>
    <dbReference type="NCBI Taxonomy" id="47428"/>
    <lineage>
        <taxon>Eukaryota</taxon>
        <taxon>Fungi</taxon>
        <taxon>Dikarya</taxon>
        <taxon>Basidiomycota</taxon>
        <taxon>Agaricomycotina</taxon>
        <taxon>Agaricomycetes</taxon>
        <taxon>Agaricomycetidae</taxon>
        <taxon>Agaricales</taxon>
        <taxon>Marasmiineae</taxon>
        <taxon>Physalacriaceae</taxon>
        <taxon>Armillaria</taxon>
    </lineage>
</organism>
<feature type="transmembrane region" description="Helical" evidence="6">
    <location>
        <begin position="899"/>
        <end position="919"/>
    </location>
</feature>
<feature type="transmembrane region" description="Helical" evidence="6">
    <location>
        <begin position="869"/>
        <end position="887"/>
    </location>
</feature>
<dbReference type="GO" id="GO:0016020">
    <property type="term" value="C:membrane"/>
    <property type="evidence" value="ECO:0007669"/>
    <property type="project" value="UniProtKB-SubCell"/>
</dbReference>
<sequence length="1028" mass="113750">MVSNSSPVTNEVKVESRRRSSKFSLTPGKEGVPLPTPMIERPGKPLFPSDIGLNGRRYSPLSSPGGSTESCGSIEGTTEISALPSLPHSEESSLSSDAPTRSVSARSFISSPLNPSNIPSTSRHSTLMLSELKRMPSEDIRAICNPSNTSLRSSMILYKVADEAPPRRFHPHHPNRNSLLSTSGDSVLSLSSDSKYPSAVHGVRTRGLVAYAFDPLAPDLVVDDDEDDKTLNDPKVDRLSPRGMANVAALIFLLIAIISLFVVYPIVTFYKHNYKNRLIAENPFINSTGQAEDTLPKSRHGVRSQIPFSLISSYDVPLGQDVVNKPGEYTLIFEDEFDRDNRPLINGNDPVWHATVYSKTFFARIFKSHLVLDGSAGAVRLHRPVCMKSDGYLEISYRYPDDRDIKKFAWYTESEVPFWLGLTIDLGGGDRRSEEQAIWIEYVKVYEHSGASSSGTCLDTSPTNNVPSAYLDAFQGFLEGFINSDDIVISGSSSPALAVDCVGRVDAITTFQGSLLNTEYLYGVFSNISSLNTTQLIGVPSGVSIQSLAIEGPIVSASVILATYYKTINYTLPLQTDIWMRFDDDLKVKSYDMSLRRFPWAFDFLLPKLAPTIAEELGVSYNGTNADNQALAAQRAIVDICNTAMEYCTGDNQVYDSNESCKRFLANEVPFGEAWQGGQNTTMCRYIHKNIVQFRPEIHCPHISPSGGDVCIPRSYENVTRDFPFASTLVAPNASFTVDNTKGLSEDAVTELMKFNMLQMYPTTVAFYSIPTILYFFLLYVCAKGVEMVLPGLYATYRGLSFENKRNTVTYVMNAFWTLVALVTQGVGGSVASQNYTVLNVSLVRVAGNLISGLYIFELTYRPNMRWPLLIHHLCTLFAIIFVQVVLQITGHPALATAGYIWLFQATTEQSVFIGLFLYRLRYPKLLVKRTLQFAAVQSFLCKIGFAAYLVAWWGLKLAKFHTPSDIALSVMLVLICALLMSTQVYGSYAVWSIAKNMDRSSRVRDTEKLHSETSSSTAVSTRDSASS</sequence>
<reference evidence="8" key="1">
    <citation type="journal article" date="2017" name="Nat. Ecol. Evol.">
        <title>Genome expansion and lineage-specific genetic innovations in the forest pathogenic fungi Armillaria.</title>
        <authorList>
            <person name="Sipos G."/>
            <person name="Prasanna A.N."/>
            <person name="Walter M.C."/>
            <person name="O'Connor E."/>
            <person name="Balint B."/>
            <person name="Krizsan K."/>
            <person name="Kiss B."/>
            <person name="Hess J."/>
            <person name="Varga T."/>
            <person name="Slot J."/>
            <person name="Riley R."/>
            <person name="Boka B."/>
            <person name="Rigling D."/>
            <person name="Barry K."/>
            <person name="Lee J."/>
            <person name="Mihaltcheva S."/>
            <person name="LaButti K."/>
            <person name="Lipzen A."/>
            <person name="Waldron R."/>
            <person name="Moloney N.M."/>
            <person name="Sperisen C."/>
            <person name="Kredics L."/>
            <person name="Vagvoelgyi C."/>
            <person name="Patrignani A."/>
            <person name="Fitzpatrick D."/>
            <person name="Nagy I."/>
            <person name="Doyle S."/>
            <person name="Anderson J.B."/>
            <person name="Grigoriev I.V."/>
            <person name="Gueldener U."/>
            <person name="Muensterkoetter M."/>
            <person name="Nagy L.G."/>
        </authorList>
    </citation>
    <scope>NUCLEOTIDE SEQUENCE [LARGE SCALE GENOMIC DNA]</scope>
    <source>
        <strain evidence="8">C18/9</strain>
    </source>
</reference>
<keyword evidence="8" id="KW-1185">Reference proteome</keyword>
<proteinExistence type="predicted"/>
<dbReference type="Pfam" id="PF03935">
    <property type="entry name" value="SKN1_KRE6_Sbg1"/>
    <property type="match status" value="1"/>
</dbReference>
<feature type="transmembrane region" description="Helical" evidence="6">
    <location>
        <begin position="809"/>
        <end position="832"/>
    </location>
</feature>
<evidence type="ECO:0000313" key="8">
    <source>
        <dbReference type="Proteomes" id="UP000219338"/>
    </source>
</evidence>
<evidence type="ECO:0000256" key="6">
    <source>
        <dbReference type="SAM" id="Phobius"/>
    </source>
</evidence>
<feature type="transmembrane region" description="Helical" evidence="6">
    <location>
        <begin position="247"/>
        <end position="267"/>
    </location>
</feature>
<evidence type="ECO:0000256" key="2">
    <source>
        <dbReference type="ARBA" id="ARBA00023136"/>
    </source>
</evidence>
<evidence type="ECO:0000313" key="7">
    <source>
        <dbReference type="EMBL" id="SJK98108.1"/>
    </source>
</evidence>
<protein>
    <submittedName>
        <fullName evidence="7">Uncharacterized protein</fullName>
    </submittedName>
</protein>
<feature type="region of interest" description="Disordered" evidence="5">
    <location>
        <begin position="105"/>
        <end position="124"/>
    </location>
</feature>
<gene>
    <name evidence="7" type="ORF">ARMOST_01365</name>
</gene>
<feature type="region of interest" description="Disordered" evidence="5">
    <location>
        <begin position="1005"/>
        <end position="1028"/>
    </location>
</feature>
<evidence type="ECO:0000256" key="4">
    <source>
        <dbReference type="ARBA" id="ARBA00023316"/>
    </source>
</evidence>
<feature type="compositionally biased region" description="Low complexity" evidence="5">
    <location>
        <begin position="107"/>
        <end position="122"/>
    </location>
</feature>
<evidence type="ECO:0000256" key="3">
    <source>
        <dbReference type="ARBA" id="ARBA00023180"/>
    </source>
</evidence>
<dbReference type="AlphaFoldDB" id="A0A284QNS5"/>
<evidence type="ECO:0000256" key="1">
    <source>
        <dbReference type="ARBA" id="ARBA00004370"/>
    </source>
</evidence>
<accession>A0A284QNS5</accession>
<feature type="transmembrane region" description="Helical" evidence="6">
    <location>
        <begin position="931"/>
        <end position="955"/>
    </location>
</feature>
<keyword evidence="6" id="KW-0812">Transmembrane</keyword>
<keyword evidence="3" id="KW-0325">Glycoprotein</keyword>
<dbReference type="OrthoDB" id="10010954at2759"/>
<feature type="transmembrane region" description="Helical" evidence="6">
    <location>
        <begin position="838"/>
        <end position="857"/>
    </location>
</feature>
<feature type="compositionally biased region" description="Polar residues" evidence="5">
    <location>
        <begin position="60"/>
        <end position="74"/>
    </location>
</feature>
<keyword evidence="6" id="KW-1133">Transmembrane helix</keyword>
<evidence type="ECO:0000256" key="5">
    <source>
        <dbReference type="SAM" id="MobiDB-lite"/>
    </source>
</evidence>
<keyword evidence="4" id="KW-0961">Cell wall biogenesis/degradation</keyword>
<feature type="compositionally biased region" description="Polar residues" evidence="5">
    <location>
        <begin position="1013"/>
        <end position="1028"/>
    </location>
</feature>